<organism evidence="1 2">
    <name type="scientific">Rosistilla ulvae</name>
    <dbReference type="NCBI Taxonomy" id="1930277"/>
    <lineage>
        <taxon>Bacteria</taxon>
        <taxon>Pseudomonadati</taxon>
        <taxon>Planctomycetota</taxon>
        <taxon>Planctomycetia</taxon>
        <taxon>Pirellulales</taxon>
        <taxon>Pirellulaceae</taxon>
        <taxon>Rosistilla</taxon>
    </lineage>
</organism>
<accession>A0A517LVT1</accession>
<keyword evidence="2" id="KW-1185">Reference proteome</keyword>
<sequence>MFGVQRILCWLVLPATIGWGQADLQQIADARSYIESINDRAEAIARYDVAARRETMMLLPDGRLLEDRSVERVMFDAQANRYLWIARKSQNLKRAYEAKEPAADVPLTTRYLAILYLDGQRYELDGGKVSKRMRESDKSSSFPGEGNVDFRKLGIGGSVSENEILLKLLASANSGSVSAKEDRVEVELARPEVTPYSDKQFTQLQWRFDAKTTTVRSFQRIYHTFWRDKLYPSIQARARFQWQRIDEHDVPRTVLVENRIYPTPGPGNLTGEVEPSYAPTTIDCHWFSLNQPLPDQPFSVDFLSDEKKLQSFVDPELNGAIRLVDR</sequence>
<dbReference type="Proteomes" id="UP000319557">
    <property type="component" value="Chromosome"/>
</dbReference>
<evidence type="ECO:0000313" key="1">
    <source>
        <dbReference type="EMBL" id="QDS86735.1"/>
    </source>
</evidence>
<gene>
    <name evidence="1" type="ORF">EC9_09080</name>
</gene>
<reference evidence="1 2" key="1">
    <citation type="submission" date="2019-02" db="EMBL/GenBank/DDBJ databases">
        <title>Deep-cultivation of Planctomycetes and their phenomic and genomic characterization uncovers novel biology.</title>
        <authorList>
            <person name="Wiegand S."/>
            <person name="Jogler M."/>
            <person name="Boedeker C."/>
            <person name="Pinto D."/>
            <person name="Vollmers J."/>
            <person name="Rivas-Marin E."/>
            <person name="Kohn T."/>
            <person name="Peeters S.H."/>
            <person name="Heuer A."/>
            <person name="Rast P."/>
            <person name="Oberbeckmann S."/>
            <person name="Bunk B."/>
            <person name="Jeske O."/>
            <person name="Meyerdierks A."/>
            <person name="Storesund J.E."/>
            <person name="Kallscheuer N."/>
            <person name="Luecker S."/>
            <person name="Lage O.M."/>
            <person name="Pohl T."/>
            <person name="Merkel B.J."/>
            <person name="Hornburger P."/>
            <person name="Mueller R.-W."/>
            <person name="Bruemmer F."/>
            <person name="Labrenz M."/>
            <person name="Spormann A.M."/>
            <person name="Op den Camp H."/>
            <person name="Overmann J."/>
            <person name="Amann R."/>
            <person name="Jetten M.S.M."/>
            <person name="Mascher T."/>
            <person name="Medema M.H."/>
            <person name="Devos D.P."/>
            <person name="Kaster A.-K."/>
            <person name="Ovreas L."/>
            <person name="Rohde M."/>
            <person name="Galperin M.Y."/>
            <person name="Jogler C."/>
        </authorList>
    </citation>
    <scope>NUCLEOTIDE SEQUENCE [LARGE SCALE GENOMIC DNA]</scope>
    <source>
        <strain evidence="1 2">EC9</strain>
    </source>
</reference>
<dbReference type="AlphaFoldDB" id="A0A517LVT1"/>
<evidence type="ECO:0000313" key="2">
    <source>
        <dbReference type="Proteomes" id="UP000319557"/>
    </source>
</evidence>
<protein>
    <submittedName>
        <fullName evidence="1">Uncharacterized protein</fullName>
    </submittedName>
</protein>
<name>A0A517LVT1_9BACT</name>
<dbReference type="EMBL" id="CP036261">
    <property type="protein sequence ID" value="QDS86735.1"/>
    <property type="molecule type" value="Genomic_DNA"/>
</dbReference>
<dbReference type="KEGG" id="ruv:EC9_09080"/>
<proteinExistence type="predicted"/>